<dbReference type="InterPro" id="IPR036286">
    <property type="entry name" value="LexA/Signal_pep-like_sf"/>
</dbReference>
<dbReference type="PROSITE" id="PS00760">
    <property type="entry name" value="SPASE_I_2"/>
    <property type="match status" value="1"/>
</dbReference>
<evidence type="ECO:0000256" key="2">
    <source>
        <dbReference type="ARBA" id="ARBA00009370"/>
    </source>
</evidence>
<dbReference type="GO" id="GO:0006465">
    <property type="term" value="P:signal peptide processing"/>
    <property type="evidence" value="ECO:0007669"/>
    <property type="project" value="InterPro"/>
</dbReference>
<keyword evidence="9" id="KW-1185">Reference proteome</keyword>
<dbReference type="RefSeq" id="WP_200356759.1">
    <property type="nucleotide sequence ID" value="NZ_JAENIL010000032.1"/>
</dbReference>
<dbReference type="GO" id="GO:0004252">
    <property type="term" value="F:serine-type endopeptidase activity"/>
    <property type="evidence" value="ECO:0007669"/>
    <property type="project" value="InterPro"/>
</dbReference>
<organism evidence="8 9">
    <name type="scientific">Pelagicoccus mobilis</name>
    <dbReference type="NCBI Taxonomy" id="415221"/>
    <lineage>
        <taxon>Bacteria</taxon>
        <taxon>Pseudomonadati</taxon>
        <taxon>Verrucomicrobiota</taxon>
        <taxon>Opitutia</taxon>
        <taxon>Puniceicoccales</taxon>
        <taxon>Pelagicoccaceae</taxon>
        <taxon>Pelagicoccus</taxon>
    </lineage>
</organism>
<comment type="subcellular location">
    <subcellularLocation>
        <location evidence="6">Membrane</location>
        <topology evidence="6">Single-pass type II membrane protein</topology>
    </subcellularLocation>
</comment>
<dbReference type="InterPro" id="IPR019533">
    <property type="entry name" value="Peptidase_S26"/>
</dbReference>
<dbReference type="InterPro" id="IPR019757">
    <property type="entry name" value="Pept_S26A_signal_pept_1_Lys-AS"/>
</dbReference>
<dbReference type="PANTHER" id="PTHR43390">
    <property type="entry name" value="SIGNAL PEPTIDASE I"/>
    <property type="match status" value="1"/>
</dbReference>
<dbReference type="EMBL" id="JAENIL010000032">
    <property type="protein sequence ID" value="MBK1878547.1"/>
    <property type="molecule type" value="Genomic_DNA"/>
</dbReference>
<keyword evidence="6" id="KW-1133">Transmembrane helix</keyword>
<evidence type="ECO:0000313" key="9">
    <source>
        <dbReference type="Proteomes" id="UP000617628"/>
    </source>
</evidence>
<dbReference type="EC" id="3.4.21.89" evidence="3 6"/>
<keyword evidence="6" id="KW-0645">Protease</keyword>
<name>A0A934S2B0_9BACT</name>
<evidence type="ECO:0000256" key="4">
    <source>
        <dbReference type="ARBA" id="ARBA00019232"/>
    </source>
</evidence>
<evidence type="ECO:0000256" key="6">
    <source>
        <dbReference type="RuleBase" id="RU362042"/>
    </source>
</evidence>
<keyword evidence="6" id="KW-0472">Membrane</keyword>
<dbReference type="SUPFAM" id="SSF51306">
    <property type="entry name" value="LexA/Signal peptidase"/>
    <property type="match status" value="1"/>
</dbReference>
<accession>A0A934S2B0</accession>
<dbReference type="GO" id="GO:0016020">
    <property type="term" value="C:membrane"/>
    <property type="evidence" value="ECO:0007669"/>
    <property type="project" value="UniProtKB-SubCell"/>
</dbReference>
<evidence type="ECO:0000256" key="1">
    <source>
        <dbReference type="ARBA" id="ARBA00000677"/>
    </source>
</evidence>
<dbReference type="PRINTS" id="PR00727">
    <property type="entry name" value="LEADERPTASE"/>
</dbReference>
<comment type="caution">
    <text evidence="8">The sequence shown here is derived from an EMBL/GenBank/DDBJ whole genome shotgun (WGS) entry which is preliminary data.</text>
</comment>
<protein>
    <recommendedName>
        <fullName evidence="4 6">Signal peptidase I</fullName>
        <ecNumber evidence="3 6">3.4.21.89</ecNumber>
    </recommendedName>
</protein>
<evidence type="ECO:0000256" key="3">
    <source>
        <dbReference type="ARBA" id="ARBA00013208"/>
    </source>
</evidence>
<gene>
    <name evidence="8" type="primary">lepB</name>
    <name evidence="8" type="ORF">JIN87_16825</name>
</gene>
<sequence>MFSFLKNESTKLRETAKNWLYHAGKVYHFRKDLLSETELSTLVRLSEEVKVGMKDKSDSSDNRLRSSIEALKDHMEQVGGNYYPRTSMAENVEFFFAALIIYVGFTTFFIKPFKIPTNSMWPSYFGMTGEVYHEDEDKPGAIAKAFRFVSFGAKHYDVKAPASGELLIPMQRSGSGYQVFRRPANVKRYFLINAPGIEHSFYVGDERVSFKYPADFNLERQVLEPMKKAGTATPFDRVASMNGLGPDAFAGQVTETVYDPRTGRNVNVKLYLLRTGRKVEEGETLLSFDLMTGDQLFVDRMSYHFVSPKVGDGFVFKTDSIPGIREDKFYIKRLVGTPGDKVRIDGQAMIVNGEPAKGSIAFEKNAQGVDGYDGYLTMKGKSRLSVDLTRENTVPEGQFLALGDNSDNSEDGRMWGYVPEEAVVGRPIMIYYPFTKRFGLAK</sequence>
<keyword evidence="6" id="KW-0812">Transmembrane</keyword>
<dbReference type="Proteomes" id="UP000617628">
    <property type="component" value="Unassembled WGS sequence"/>
</dbReference>
<dbReference type="GO" id="GO:0009003">
    <property type="term" value="F:signal peptidase activity"/>
    <property type="evidence" value="ECO:0007669"/>
    <property type="project" value="UniProtKB-EC"/>
</dbReference>
<dbReference type="Pfam" id="PF10502">
    <property type="entry name" value="Peptidase_S26"/>
    <property type="match status" value="1"/>
</dbReference>
<dbReference type="NCBIfam" id="TIGR02227">
    <property type="entry name" value="sigpep_I_bact"/>
    <property type="match status" value="1"/>
</dbReference>
<feature type="transmembrane region" description="Helical" evidence="6">
    <location>
        <begin position="92"/>
        <end position="110"/>
    </location>
</feature>
<evidence type="ECO:0000259" key="7">
    <source>
        <dbReference type="Pfam" id="PF10502"/>
    </source>
</evidence>
<evidence type="ECO:0000256" key="5">
    <source>
        <dbReference type="ARBA" id="ARBA00022801"/>
    </source>
</evidence>
<dbReference type="AlphaFoldDB" id="A0A934S2B0"/>
<proteinExistence type="inferred from homology"/>
<evidence type="ECO:0000313" key="8">
    <source>
        <dbReference type="EMBL" id="MBK1878547.1"/>
    </source>
</evidence>
<dbReference type="CDD" id="cd06530">
    <property type="entry name" value="S26_SPase_I"/>
    <property type="match status" value="1"/>
</dbReference>
<dbReference type="InterPro" id="IPR000223">
    <property type="entry name" value="Pept_S26A_signal_pept_1"/>
</dbReference>
<reference evidence="8" key="1">
    <citation type="submission" date="2021-01" db="EMBL/GenBank/DDBJ databases">
        <title>Modified the classification status of verrucomicrobia.</title>
        <authorList>
            <person name="Feng X."/>
        </authorList>
    </citation>
    <scope>NUCLEOTIDE SEQUENCE</scope>
    <source>
        <strain evidence="8">KCTC 13126</strain>
    </source>
</reference>
<dbReference type="Gene3D" id="2.10.109.10">
    <property type="entry name" value="Umud Fragment, subunit A"/>
    <property type="match status" value="1"/>
</dbReference>
<keyword evidence="5 6" id="KW-0378">Hydrolase</keyword>
<comment type="catalytic activity">
    <reaction evidence="1 6">
        <text>Cleavage of hydrophobic, N-terminal signal or leader sequences from secreted and periplasmic proteins.</text>
        <dbReference type="EC" id="3.4.21.89"/>
    </reaction>
</comment>
<dbReference type="PANTHER" id="PTHR43390:SF1">
    <property type="entry name" value="CHLOROPLAST PROCESSING PEPTIDASE"/>
    <property type="match status" value="1"/>
</dbReference>
<feature type="domain" description="Peptidase S26" evidence="7">
    <location>
        <begin position="289"/>
        <end position="432"/>
    </location>
</feature>
<comment type="similarity">
    <text evidence="2 6">Belongs to the peptidase S26 family.</text>
</comment>